<dbReference type="OrthoDB" id="6174472at2"/>
<keyword evidence="1" id="KW-0812">Transmembrane</keyword>
<keyword evidence="3" id="KW-1185">Reference proteome</keyword>
<name>U3B533_AQUA1</name>
<dbReference type="AlphaFoldDB" id="U3B533"/>
<proteinExistence type="predicted"/>
<gene>
    <name evidence="2" type="ORF">PA6_009_00110</name>
</gene>
<keyword evidence="1" id="KW-0472">Membrane</keyword>
<reference evidence="2" key="1">
    <citation type="submission" date="2024-09" db="EMBL/GenBank/DDBJ databases">
        <title>Whole genome shotgun sequence of Pseudomonas alcaligenes NBRC 14159.</title>
        <authorList>
            <person name="Yoshida I."/>
            <person name="Hosoyama A."/>
            <person name="Tsuchikane K."/>
            <person name="Noguchi M."/>
            <person name="Hirakata S."/>
            <person name="Ando Y."/>
            <person name="Ohji S."/>
            <person name="Yamazoe A."/>
            <person name="Yamazaki S."/>
            <person name="Fujita N."/>
        </authorList>
    </citation>
    <scope>NUCLEOTIDE SEQUENCE</scope>
    <source>
        <strain evidence="2">NBRC 14159</strain>
    </source>
</reference>
<protein>
    <submittedName>
        <fullName evidence="2">Uncharacterized protein</fullName>
    </submittedName>
</protein>
<feature type="transmembrane region" description="Helical" evidence="1">
    <location>
        <begin position="34"/>
        <end position="51"/>
    </location>
</feature>
<feature type="transmembrane region" description="Helical" evidence="1">
    <location>
        <begin position="6"/>
        <end position="22"/>
    </location>
</feature>
<accession>U3B533</accession>
<sequence>MTLIDFGAGVTGLLFLGGLVMGQMPRHWQTTRGWLLISLAGIPLFCMAIAIMVKVPILLFGVMAMVCFHAGRSSRWGR</sequence>
<comment type="caution">
    <text evidence="2">The sequence shown here is derived from an EMBL/GenBank/DDBJ whole genome shotgun (WGS) entry which is preliminary data.</text>
</comment>
<organism evidence="2 3">
    <name type="scientific">Aquipseudomonas alcaligenes (strain ATCC 14909 / DSM 50342 / CCUG 1425 / JCM 20561 / NBRC 14159 / NCIMB 9945 / NCTC 10367 / 1577)</name>
    <name type="common">Pseudomonas alcaligenes</name>
    <dbReference type="NCBI Taxonomy" id="1215092"/>
    <lineage>
        <taxon>Bacteria</taxon>
        <taxon>Pseudomonadati</taxon>
        <taxon>Pseudomonadota</taxon>
        <taxon>Gammaproteobacteria</taxon>
        <taxon>Pseudomonadales</taxon>
        <taxon>Pseudomonadaceae</taxon>
        <taxon>Aquipseudomonas</taxon>
    </lineage>
</organism>
<evidence type="ECO:0000313" key="3">
    <source>
        <dbReference type="Proteomes" id="UP000016560"/>
    </source>
</evidence>
<evidence type="ECO:0000313" key="2">
    <source>
        <dbReference type="EMBL" id="GAD62008.1"/>
    </source>
</evidence>
<keyword evidence="1" id="KW-1133">Transmembrane helix</keyword>
<dbReference type="Proteomes" id="UP000016560">
    <property type="component" value="Unassembled WGS sequence"/>
</dbReference>
<dbReference type="RefSeq" id="WP_021700098.1">
    <property type="nucleotide sequence ID" value="NZ_BATI01000009.1"/>
</dbReference>
<evidence type="ECO:0000256" key="1">
    <source>
        <dbReference type="SAM" id="Phobius"/>
    </source>
</evidence>
<dbReference type="EMBL" id="BATI01000009">
    <property type="protein sequence ID" value="GAD62008.1"/>
    <property type="molecule type" value="Genomic_DNA"/>
</dbReference>